<evidence type="ECO:0000256" key="2">
    <source>
        <dbReference type="ARBA" id="ARBA00022692"/>
    </source>
</evidence>
<dbReference type="GO" id="GO:0005509">
    <property type="term" value="F:calcium ion binding"/>
    <property type="evidence" value="ECO:0007669"/>
    <property type="project" value="UniProtKB-UniRule"/>
</dbReference>
<dbReference type="GO" id="GO:0009653">
    <property type="term" value="P:anatomical structure morphogenesis"/>
    <property type="evidence" value="ECO:0007669"/>
    <property type="project" value="UniProtKB-ARBA"/>
</dbReference>
<dbReference type="PRINTS" id="PR00205">
    <property type="entry name" value="CADHERIN"/>
</dbReference>
<dbReference type="GO" id="GO:0005886">
    <property type="term" value="C:plasma membrane"/>
    <property type="evidence" value="ECO:0007669"/>
    <property type="project" value="UniProtKB-SubCell"/>
</dbReference>
<dbReference type="SUPFAM" id="SSF49313">
    <property type="entry name" value="Cadherin-like"/>
    <property type="match status" value="2"/>
</dbReference>
<keyword evidence="3" id="KW-0732">Signal</keyword>
<dbReference type="InterPro" id="IPR039808">
    <property type="entry name" value="Cadherin"/>
</dbReference>
<evidence type="ECO:0000256" key="6">
    <source>
        <dbReference type="ARBA" id="ARBA00022989"/>
    </source>
</evidence>
<dbReference type="PANTHER" id="PTHR24027:SF422">
    <property type="entry name" value="CADHERIN DOMAIN-CONTAINING PROTEIN"/>
    <property type="match status" value="1"/>
</dbReference>
<evidence type="ECO:0000256" key="5">
    <source>
        <dbReference type="ARBA" id="ARBA00022837"/>
    </source>
</evidence>
<keyword evidence="5 8" id="KW-0106">Calcium</keyword>
<keyword evidence="4" id="KW-0677">Repeat</keyword>
<dbReference type="PROSITE" id="PS50268">
    <property type="entry name" value="CADHERIN_2"/>
    <property type="match status" value="3"/>
</dbReference>
<dbReference type="Proteomes" id="UP001516400">
    <property type="component" value="Unassembled WGS sequence"/>
</dbReference>
<dbReference type="PROSITE" id="PS00232">
    <property type="entry name" value="CADHERIN_1"/>
    <property type="match status" value="2"/>
</dbReference>
<dbReference type="SMART" id="SM00112">
    <property type="entry name" value="CA"/>
    <property type="match status" value="1"/>
</dbReference>
<dbReference type="AlphaFoldDB" id="A0ABD2NI10"/>
<dbReference type="GO" id="GO:0007155">
    <property type="term" value="P:cell adhesion"/>
    <property type="evidence" value="ECO:0007669"/>
    <property type="project" value="UniProtKB-KW"/>
</dbReference>
<dbReference type="CDD" id="cd11304">
    <property type="entry name" value="Cadherin_repeat"/>
    <property type="match status" value="2"/>
</dbReference>
<comment type="subcellular location">
    <subcellularLocation>
        <location evidence="1">Membrane</location>
        <topology evidence="1">Single-pass membrane protein</topology>
    </subcellularLocation>
</comment>
<comment type="caution">
    <text evidence="10">The sequence shown here is derived from an EMBL/GenBank/DDBJ whole genome shotgun (WGS) entry which is preliminary data.</text>
</comment>
<evidence type="ECO:0000256" key="8">
    <source>
        <dbReference type="PROSITE-ProRule" id="PRU00043"/>
    </source>
</evidence>
<dbReference type="PANTHER" id="PTHR24027">
    <property type="entry name" value="CADHERIN-23"/>
    <property type="match status" value="1"/>
</dbReference>
<keyword evidence="6" id="KW-1133">Transmembrane helix</keyword>
<evidence type="ECO:0000259" key="9">
    <source>
        <dbReference type="PROSITE" id="PS50268"/>
    </source>
</evidence>
<keyword evidence="11" id="KW-1185">Reference proteome</keyword>
<organism evidence="10 11">
    <name type="scientific">Cryptolaemus montrouzieri</name>
    <dbReference type="NCBI Taxonomy" id="559131"/>
    <lineage>
        <taxon>Eukaryota</taxon>
        <taxon>Metazoa</taxon>
        <taxon>Ecdysozoa</taxon>
        <taxon>Arthropoda</taxon>
        <taxon>Hexapoda</taxon>
        <taxon>Insecta</taxon>
        <taxon>Pterygota</taxon>
        <taxon>Neoptera</taxon>
        <taxon>Endopterygota</taxon>
        <taxon>Coleoptera</taxon>
        <taxon>Polyphaga</taxon>
        <taxon>Cucujiformia</taxon>
        <taxon>Coccinelloidea</taxon>
        <taxon>Coccinellidae</taxon>
        <taxon>Scymninae</taxon>
        <taxon>Scymnini</taxon>
        <taxon>Cryptolaemus</taxon>
    </lineage>
</organism>
<evidence type="ECO:0000256" key="4">
    <source>
        <dbReference type="ARBA" id="ARBA00022737"/>
    </source>
</evidence>
<reference evidence="10 11" key="1">
    <citation type="journal article" date="2021" name="BMC Biol.">
        <title>Horizontally acquired antibacterial genes associated with adaptive radiation of ladybird beetles.</title>
        <authorList>
            <person name="Li H.S."/>
            <person name="Tang X.F."/>
            <person name="Huang Y.H."/>
            <person name="Xu Z.Y."/>
            <person name="Chen M.L."/>
            <person name="Du X.Y."/>
            <person name="Qiu B.Y."/>
            <person name="Chen P.T."/>
            <person name="Zhang W."/>
            <person name="Slipinski A."/>
            <person name="Escalona H.E."/>
            <person name="Waterhouse R.M."/>
            <person name="Zwick A."/>
            <person name="Pang H."/>
        </authorList>
    </citation>
    <scope>NUCLEOTIDE SEQUENCE [LARGE SCALE GENOMIC DNA]</scope>
    <source>
        <strain evidence="10">SYSU2018</strain>
    </source>
</reference>
<feature type="domain" description="Cadherin" evidence="9">
    <location>
        <begin position="216"/>
        <end position="295"/>
    </location>
</feature>
<accession>A0ABD2NI10</accession>
<proteinExistence type="predicted"/>
<dbReference type="InterPro" id="IPR002126">
    <property type="entry name" value="Cadherin-like_dom"/>
</dbReference>
<dbReference type="InterPro" id="IPR020894">
    <property type="entry name" value="Cadherin_CS"/>
</dbReference>
<gene>
    <name evidence="10" type="ORF">HHI36_013672</name>
</gene>
<dbReference type="EMBL" id="JABFTP020000103">
    <property type="protein sequence ID" value="KAL3278341.1"/>
    <property type="molecule type" value="Genomic_DNA"/>
</dbReference>
<sequence length="300" mass="33472">MFYKTSSLNVDIKKEQSTRAFEIAQMRIASECFRWYPTKTRCWKYEGPNQGHKWFPGLRKSKSKKIRIICNCQRNTHRGKLSSTATITVKITDINDHSPTFNQHEYASIIPETGSPGTLVTTITANDRDSGHFGTDGIIYHLEGPGAEKFSVNNRTGTVTVAECTSPGEKPCLDFETKPVYDLQFVATDDNGKGRSTSVPLRISLTDSNDNAPIFTKPFYQVFINEGAVTFEPEFVVEATDADRSSTITYSIISGNRNELFSIDPNNGRMKIHNKKGLEVATESDSVIPLTVMVSTIHLN</sequence>
<dbReference type="GO" id="GO:0060429">
    <property type="term" value="P:epithelium development"/>
    <property type="evidence" value="ECO:0007669"/>
    <property type="project" value="UniProtKB-ARBA"/>
</dbReference>
<evidence type="ECO:0000313" key="10">
    <source>
        <dbReference type="EMBL" id="KAL3278341.1"/>
    </source>
</evidence>
<keyword evidence="7" id="KW-0472">Membrane</keyword>
<dbReference type="InterPro" id="IPR015919">
    <property type="entry name" value="Cadherin-like_sf"/>
</dbReference>
<dbReference type="Gene3D" id="2.60.40.60">
    <property type="entry name" value="Cadherins"/>
    <property type="match status" value="3"/>
</dbReference>
<evidence type="ECO:0000256" key="3">
    <source>
        <dbReference type="ARBA" id="ARBA00022729"/>
    </source>
</evidence>
<keyword evidence="2" id="KW-0812">Transmembrane</keyword>
<evidence type="ECO:0000313" key="11">
    <source>
        <dbReference type="Proteomes" id="UP001516400"/>
    </source>
</evidence>
<evidence type="ECO:0000256" key="7">
    <source>
        <dbReference type="ARBA" id="ARBA00023136"/>
    </source>
</evidence>
<dbReference type="FunFam" id="2.60.40.60:FF:000020">
    <property type="entry name" value="Dachsous cadherin-related 1b"/>
    <property type="match status" value="1"/>
</dbReference>
<evidence type="ECO:0000256" key="1">
    <source>
        <dbReference type="ARBA" id="ARBA00004167"/>
    </source>
</evidence>
<feature type="domain" description="Cadherin" evidence="9">
    <location>
        <begin position="81"/>
        <end position="101"/>
    </location>
</feature>
<name>A0ABD2NI10_9CUCU</name>
<protein>
    <recommendedName>
        <fullName evidence="9">Cadherin domain-containing protein</fullName>
    </recommendedName>
</protein>
<dbReference type="Pfam" id="PF00028">
    <property type="entry name" value="Cadherin"/>
    <property type="match status" value="1"/>
</dbReference>
<feature type="domain" description="Cadherin" evidence="9">
    <location>
        <begin position="102"/>
        <end position="215"/>
    </location>
</feature>